<dbReference type="InterPro" id="IPR010071">
    <property type="entry name" value="AA_adenyl_dom"/>
</dbReference>
<sequence>MAPAPALTAAQEGVVADVVLGGDGWRYNCGSAYHLTGTVDVGRLAAAVQAAGVETECLAARLVEGPDGTWRQVPHPVPPLAVVDDLDPVAVRERMDRALATPRPLDGDDLCEHTLFRTGPDRAVLFVRYHHALMDGLGQTLHVARIAGHYSGTAGEPPAVTYGDAVAAAGAYRGSDQEAADAEFWAAHDPDDATSLSVQETRASGVHRARSRLDPALAERLRTSATALGARPAALLIAAAAIYQGRMDGTASPVLDIPVPARPTARMLRVPAMFANELPLRTALDLDDDFAAHVARVSSGVADLLRHQRFRREDLARRRATAGAPPRLPATVVNVVGFAAPPVLAGLGVRVEHLSAGPVRDVKLTAYQGPGDVELVLETSAARYAPHEAAAHLDRYVALLDGLLADPTAPVREVPLGDAAERRLAATAGRGPARRHPVERPLQVLVAEQCARTPDAVAVSDADGADTYAGLAARCAELAHRLAGVGVRPGDAVGVLLDRGRDLAVAHLGILWAGAAFVPLDPAWPAARVASCTADSGLSVVVTDRLALPGAPEATPVAVPDLASSAAATTLPATDAPAGPQSPAYVLFTSGSTGRPKGVVVPHEGIVNRLCWMRDLLAAGPDDVVLQKTPTTFDVSVWEFFLPLLSGGRVHFPPPDAHRDPRQIAQELVDKGVTIAHFVPSMLDVFTEHLEATGAHAAALTRLRALVCSGEALAQASVDAVLGALAPAGGVRLLNLYGPTEASVDVTVHECVAGADEAAVPIGRAVDATGITILSGLGEPLPVGRPGELRISGIQVALGYAGRPELTAAAFGTDPATGERTYRTGDRAVLAADGTVRYLGRDDGQVKIRGVRIETGEVEQVLRDQPAVTQAAVVLVAGGTPRAALAAYVVGDGVDPDALRATMAARLPASMVPAHLVVLDALPLTAHGKLDRGALPEPAPATTDAAAATGPLSPAEAALATAFAAVLDLPRAVGRDDSFFAVGGDSILALRLRSHVEAAGFAVDLADLYACPTPRLLAPRLRPVEVGDPDLTMPFSLLTAQERAGLPDGLDDAYPLSRMQAAMVHHATPGTSVYRVVTSVHVAAALDVAALEAALADAVARHPSLRLSVDLTGADRPLQLVHSAVRVPVEVDDSCAALADPGPALAAWAADARFWDVDLTAPPLLRVVVHPRSDGTVQVSAIEHHVVLDGWSDAVLLDEVLRDYLARVAGQEPPRRAPLVTTYRDFVAAELDALADPRHAAFWRERLAGAEASPLPAPATRRGPSDRRHQLALEVPASLAADLYDTCARHGVALKHALAAVHAKVVGDLTSTSEPVTGVVGHARPATADADRVVGVFLNTLPVRVPLADTSWLEVAARLAAGEADATPHRAYPYPAIAADLPDLGIDTYVNLMDFHQGWESVPGIESGFGVAETDFALTANFLVDPTTRELGGYLDVDTSRVDPDVAHRMPGYYLAALRGLAEDPDAAPWPLDLRSDDERRRAERWAHGPSPEVPAATVVEAVERLAATDPGRPAVHSTAGSLTYGGLAAEVGALSVRLTAQGAGPGTRVGLHVTRGSGLVVAMLAVLRTGAAYVPLDPDFPAERLEYIARDAGPVCVVSDAPDVAPAAGVPVLALHDATDADVAGTAVPPPAVVSPDSPAYVIYTSGSTGRPKGTVLTHGNLGNFLVAMDEAVGFGPQDRLLALTSVSFDISILELLWPVARGGQVLVAPGRLVENLAHGRESLTGLIGSFAPTHLQATPSFLAAAVTLPEPTAALAGVGTVLVGGEALPLGLARVLADRAPGTRLINMYGPTETTIWSTTAPVPAGLAEDAGPLAIGRPVAHTVVRVTTTDGRELPLGVSGELWIGGAGVAVGYHERPELTAERFTVRSGDGRGYRTGDRVRWTEHGDLVFQGRLDRQVKILGQRVELDEIESTMSRHPAVAGAAVIARPTGTGHELTAYVVPRPGDDGSADQRERWRDLWDAAYAAEDDATSRFSGWTSSYTGEPLPTAHMRRWVEATVRRLEALPHRRVVDVGCGVGLVLEHLVATCESYRAFDVAPHALDRALSSVPSELRHRVTTGVDDALALRDLDDGSADLVVLNSVVQYFPSEAYLTEVLGHAMRVAGPAGAVVVGDVRDLRLVEAFHADTQSRRLPPGSPAGDLAATVRRLAAAETELCLAPAYFAGLAATRPGWAVRLLSRTEPDRTEMSRFRWDAVLLGPDHPERAHGAPEVQVAWDEDTDLASPAGLAALAGAGGRTRVTGVPSSRLHRPAGALAAAADDGLTVRDVQRRAWAADRRPGCDPAVLADVAAAAGVAVQAGPAACGDPYLLDVDLVAVTR</sequence>
<dbReference type="EMBL" id="BONP01000021">
    <property type="protein sequence ID" value="GIG41204.1"/>
    <property type="molecule type" value="Genomic_DNA"/>
</dbReference>
<feature type="domain" description="Carrier" evidence="4">
    <location>
        <begin position="950"/>
        <end position="1025"/>
    </location>
</feature>
<dbReference type="InterPro" id="IPR042099">
    <property type="entry name" value="ANL_N_sf"/>
</dbReference>
<organism evidence="5 6">
    <name type="scientific">Cellulomonas phragmiteti</name>
    <dbReference type="NCBI Taxonomy" id="478780"/>
    <lineage>
        <taxon>Bacteria</taxon>
        <taxon>Bacillati</taxon>
        <taxon>Actinomycetota</taxon>
        <taxon>Actinomycetes</taxon>
        <taxon>Micrococcales</taxon>
        <taxon>Cellulomonadaceae</taxon>
        <taxon>Cellulomonas</taxon>
    </lineage>
</organism>
<evidence type="ECO:0000259" key="4">
    <source>
        <dbReference type="PROSITE" id="PS50075"/>
    </source>
</evidence>
<comment type="cofactor">
    <cofactor evidence="1">
        <name>pantetheine 4'-phosphate</name>
        <dbReference type="ChEBI" id="CHEBI:47942"/>
    </cofactor>
</comment>
<dbReference type="Gene3D" id="3.30.300.30">
    <property type="match status" value="2"/>
</dbReference>
<dbReference type="PROSITE" id="PS00012">
    <property type="entry name" value="PHOSPHOPANTETHEINE"/>
    <property type="match status" value="1"/>
</dbReference>
<evidence type="ECO:0000313" key="5">
    <source>
        <dbReference type="EMBL" id="GIG41204.1"/>
    </source>
</evidence>
<evidence type="ECO:0000313" key="6">
    <source>
        <dbReference type="Proteomes" id="UP000614741"/>
    </source>
</evidence>
<dbReference type="InterPro" id="IPR025110">
    <property type="entry name" value="AMP-bd_C"/>
</dbReference>
<dbReference type="Gene3D" id="1.10.1200.10">
    <property type="entry name" value="ACP-like"/>
    <property type="match status" value="1"/>
</dbReference>
<dbReference type="SUPFAM" id="SSF53335">
    <property type="entry name" value="S-adenosyl-L-methionine-dependent methyltransferases"/>
    <property type="match status" value="1"/>
</dbReference>
<dbReference type="SUPFAM" id="SSF56801">
    <property type="entry name" value="Acetyl-CoA synthetase-like"/>
    <property type="match status" value="2"/>
</dbReference>
<dbReference type="Gene3D" id="2.30.38.10">
    <property type="entry name" value="Luciferase, Domain 3"/>
    <property type="match status" value="1"/>
</dbReference>
<reference evidence="5 6" key="1">
    <citation type="submission" date="2021-01" db="EMBL/GenBank/DDBJ databases">
        <title>Whole genome shotgun sequence of Cellulomonas phragmiteti NBRC 110785.</title>
        <authorList>
            <person name="Komaki H."/>
            <person name="Tamura T."/>
        </authorList>
    </citation>
    <scope>NUCLEOTIDE SEQUENCE [LARGE SCALE GENOMIC DNA]</scope>
    <source>
        <strain evidence="5 6">NBRC 110785</strain>
    </source>
</reference>
<dbReference type="SUPFAM" id="SSF52777">
    <property type="entry name" value="CoA-dependent acyltransferases"/>
    <property type="match status" value="4"/>
</dbReference>
<dbReference type="InterPro" id="IPR036736">
    <property type="entry name" value="ACP-like_sf"/>
</dbReference>
<dbReference type="Pfam" id="PF00668">
    <property type="entry name" value="Condensation"/>
    <property type="match status" value="2"/>
</dbReference>
<dbReference type="Pfam" id="PF00550">
    <property type="entry name" value="PP-binding"/>
    <property type="match status" value="1"/>
</dbReference>
<dbReference type="PANTHER" id="PTHR45527">
    <property type="entry name" value="NONRIBOSOMAL PEPTIDE SYNTHETASE"/>
    <property type="match status" value="1"/>
</dbReference>
<dbReference type="Pfam" id="PF13193">
    <property type="entry name" value="AMP-binding_C"/>
    <property type="match status" value="2"/>
</dbReference>
<dbReference type="InterPro" id="IPR009081">
    <property type="entry name" value="PP-bd_ACP"/>
</dbReference>
<evidence type="ECO:0000256" key="1">
    <source>
        <dbReference type="ARBA" id="ARBA00001957"/>
    </source>
</evidence>
<dbReference type="Gene3D" id="3.30.559.10">
    <property type="entry name" value="Chloramphenicol acetyltransferase-like domain"/>
    <property type="match status" value="2"/>
</dbReference>
<gene>
    <name evidence="5" type="ORF">Cph01nite_29660</name>
</gene>
<dbReference type="InterPro" id="IPR001242">
    <property type="entry name" value="Condensation_dom"/>
</dbReference>
<comment type="caution">
    <text evidence="5">The sequence shown here is derived from an EMBL/GenBank/DDBJ whole genome shotgun (WGS) entry which is preliminary data.</text>
</comment>
<protein>
    <submittedName>
        <fullName evidence="5">Non-ribosomal peptide synthetase</fullName>
    </submittedName>
</protein>
<proteinExistence type="predicted"/>
<dbReference type="CDD" id="cd02440">
    <property type="entry name" value="AdoMet_MTases"/>
    <property type="match status" value="1"/>
</dbReference>
<dbReference type="Gene3D" id="3.40.50.150">
    <property type="entry name" value="Vaccinia Virus protein VP39"/>
    <property type="match status" value="1"/>
</dbReference>
<dbReference type="Gene3D" id="3.30.559.30">
    <property type="entry name" value="Nonribosomal peptide synthetase, condensation domain"/>
    <property type="match status" value="2"/>
</dbReference>
<dbReference type="CDD" id="cd05930">
    <property type="entry name" value="A_NRPS"/>
    <property type="match status" value="2"/>
</dbReference>
<dbReference type="SUPFAM" id="SSF47336">
    <property type="entry name" value="ACP-like"/>
    <property type="match status" value="1"/>
</dbReference>
<evidence type="ECO:0000256" key="2">
    <source>
        <dbReference type="ARBA" id="ARBA00022450"/>
    </source>
</evidence>
<dbReference type="NCBIfam" id="TIGR01733">
    <property type="entry name" value="AA-adenyl-dom"/>
    <property type="match status" value="2"/>
</dbReference>
<dbReference type="Pfam" id="PF08241">
    <property type="entry name" value="Methyltransf_11"/>
    <property type="match status" value="1"/>
</dbReference>
<dbReference type="InterPro" id="IPR029063">
    <property type="entry name" value="SAM-dependent_MTases_sf"/>
</dbReference>
<dbReference type="InterPro" id="IPR013216">
    <property type="entry name" value="Methyltransf_11"/>
</dbReference>
<accession>A0ABQ4DPE1</accession>
<name>A0ABQ4DPE1_9CELL</name>
<dbReference type="PANTHER" id="PTHR45527:SF1">
    <property type="entry name" value="FATTY ACID SYNTHASE"/>
    <property type="match status" value="1"/>
</dbReference>
<dbReference type="InterPro" id="IPR006162">
    <property type="entry name" value="Ppantetheine_attach_site"/>
</dbReference>
<keyword evidence="2" id="KW-0596">Phosphopantetheine</keyword>
<keyword evidence="3" id="KW-0597">Phosphoprotein</keyword>
<dbReference type="InterPro" id="IPR023213">
    <property type="entry name" value="CAT-like_dom_sf"/>
</dbReference>
<dbReference type="Gene3D" id="3.40.50.12780">
    <property type="entry name" value="N-terminal domain of ligase-like"/>
    <property type="match status" value="1"/>
</dbReference>
<dbReference type="PROSITE" id="PS50075">
    <property type="entry name" value="CARRIER"/>
    <property type="match status" value="1"/>
</dbReference>
<dbReference type="Proteomes" id="UP000614741">
    <property type="component" value="Unassembled WGS sequence"/>
</dbReference>
<keyword evidence="6" id="KW-1185">Reference proteome</keyword>
<dbReference type="InterPro" id="IPR020845">
    <property type="entry name" value="AMP-binding_CS"/>
</dbReference>
<dbReference type="InterPro" id="IPR000873">
    <property type="entry name" value="AMP-dep_synth/lig_dom"/>
</dbReference>
<dbReference type="PROSITE" id="PS00455">
    <property type="entry name" value="AMP_BINDING"/>
    <property type="match status" value="2"/>
</dbReference>
<evidence type="ECO:0000256" key="3">
    <source>
        <dbReference type="ARBA" id="ARBA00022553"/>
    </source>
</evidence>
<dbReference type="Gene3D" id="3.40.50.980">
    <property type="match status" value="2"/>
</dbReference>
<dbReference type="Pfam" id="PF00501">
    <property type="entry name" value="AMP-binding"/>
    <property type="match status" value="2"/>
</dbReference>
<dbReference type="InterPro" id="IPR045851">
    <property type="entry name" value="AMP-bd_C_sf"/>
</dbReference>